<dbReference type="SUPFAM" id="SSF51197">
    <property type="entry name" value="Clavaminate synthase-like"/>
    <property type="match status" value="1"/>
</dbReference>
<dbReference type="Proteomes" id="UP001642501">
    <property type="component" value="Unassembled WGS sequence"/>
</dbReference>
<reference evidence="3 4" key="1">
    <citation type="submission" date="2024-01" db="EMBL/GenBank/DDBJ databases">
        <authorList>
            <person name="Allen C."/>
            <person name="Tagirdzhanova G."/>
        </authorList>
    </citation>
    <scope>NUCLEOTIDE SEQUENCE [LARGE SCALE GENOMIC DNA]</scope>
    <source>
        <strain evidence="3 4">CBS 573.63</strain>
    </source>
</reference>
<dbReference type="PROSITE" id="PS51184">
    <property type="entry name" value="JMJC"/>
    <property type="match status" value="1"/>
</dbReference>
<accession>A0ABP0DW52</accession>
<comment type="caution">
    <text evidence="3">The sequence shown here is derived from an EMBL/GenBank/DDBJ whole genome shotgun (WGS) entry which is preliminary data.</text>
</comment>
<feature type="domain" description="JmjC" evidence="2">
    <location>
        <begin position="284"/>
        <end position="429"/>
    </location>
</feature>
<feature type="compositionally biased region" description="Basic residues" evidence="1">
    <location>
        <begin position="498"/>
        <end position="514"/>
    </location>
</feature>
<evidence type="ECO:0000313" key="4">
    <source>
        <dbReference type="Proteomes" id="UP001642501"/>
    </source>
</evidence>
<proteinExistence type="predicted"/>
<evidence type="ECO:0000313" key="3">
    <source>
        <dbReference type="EMBL" id="CAK7271497.1"/>
    </source>
</evidence>
<dbReference type="Gene3D" id="2.60.120.650">
    <property type="entry name" value="Cupin"/>
    <property type="match status" value="1"/>
</dbReference>
<sequence>MEVPMILLMILDQTGDGLQPYMVYQYQEHVASLCADHLFKYRRLLTSLGQARSNGTSPYVPRAMPFQASASSPKRYETAKSTALPTSVHFATFLNPPRYATHTSTVDSRPVLNMARDDAYRRQMRDEIQRRFDVPGIENTHGGMTDRTIYNLLGVARQPNGDPEKGPVDVHLLSGEEAHELLDTQSPYEPVVTQHEQVFQWRPRLRPIAELFERMENLDRQVSVQVPSRDCMDDSFESRDLTEVRDRFLGSDGLEVEDPWNILDLRSSLPAAVLPRFLTNENCQLLPRLRDEVLNPSRAERDMAAREQWNEWRDVLEWVLLSQGGHNTSPHTDSHGLGTWITVQEGLFGFGWLSHPTPAELAAWTANTYDFVGARWCFLVLEPGQTIFFNSGTVHFVFRLRSQATLALGGHVLQWTGIERWLSVVTAQMQNPHITNEEMEWSAPRYVRVVSRMVAARLQSGRGIDDMGGEAAVRRLLALMQNFDEQYLKEPSVVAGKAKPRKRRHRASYKVKGP</sequence>
<protein>
    <recommendedName>
        <fullName evidence="2">JmjC domain-containing protein</fullName>
    </recommendedName>
</protein>
<name>A0ABP0DW52_9PEZI</name>
<evidence type="ECO:0000259" key="2">
    <source>
        <dbReference type="PROSITE" id="PS51184"/>
    </source>
</evidence>
<keyword evidence="4" id="KW-1185">Reference proteome</keyword>
<evidence type="ECO:0000256" key="1">
    <source>
        <dbReference type="SAM" id="MobiDB-lite"/>
    </source>
</evidence>
<organism evidence="3 4">
    <name type="scientific">Sporothrix epigloea</name>
    <dbReference type="NCBI Taxonomy" id="1892477"/>
    <lineage>
        <taxon>Eukaryota</taxon>
        <taxon>Fungi</taxon>
        <taxon>Dikarya</taxon>
        <taxon>Ascomycota</taxon>
        <taxon>Pezizomycotina</taxon>
        <taxon>Sordariomycetes</taxon>
        <taxon>Sordariomycetidae</taxon>
        <taxon>Ophiostomatales</taxon>
        <taxon>Ophiostomataceae</taxon>
        <taxon>Sporothrix</taxon>
    </lineage>
</organism>
<feature type="region of interest" description="Disordered" evidence="1">
    <location>
        <begin position="494"/>
        <end position="514"/>
    </location>
</feature>
<dbReference type="EMBL" id="CAWUOM010000089">
    <property type="protein sequence ID" value="CAK7271497.1"/>
    <property type="molecule type" value="Genomic_DNA"/>
</dbReference>
<gene>
    <name evidence="3" type="ORF">SEPCBS57363_004650</name>
</gene>
<dbReference type="InterPro" id="IPR003347">
    <property type="entry name" value="JmjC_dom"/>
</dbReference>